<evidence type="ECO:0000259" key="2">
    <source>
        <dbReference type="Pfam" id="PF13362"/>
    </source>
</evidence>
<dbReference type="CDD" id="cd01029">
    <property type="entry name" value="TOPRIM_primases"/>
    <property type="match status" value="1"/>
</dbReference>
<proteinExistence type="predicted"/>
<evidence type="ECO:0000256" key="1">
    <source>
        <dbReference type="SAM" id="MobiDB-lite"/>
    </source>
</evidence>
<dbReference type="OrthoDB" id="123525at2"/>
<protein>
    <recommendedName>
        <fullName evidence="2">Toprim domain-containing protein</fullName>
    </recommendedName>
</protein>
<gene>
    <name evidence="3" type="ORF">E2C06_34345</name>
</gene>
<name>A0A4R5Q7N3_9PROT</name>
<reference evidence="3 4" key="1">
    <citation type="journal article" date="2016" name="J. Microbiol.">
        <title>Dankookia rubra gen. nov., sp. nov., an alphaproteobacterium isolated from sediment of a shallow stream.</title>
        <authorList>
            <person name="Kim W.H."/>
            <person name="Kim D.H."/>
            <person name="Kang K."/>
            <person name="Ahn T.Y."/>
        </authorList>
    </citation>
    <scope>NUCLEOTIDE SEQUENCE [LARGE SCALE GENOMIC DNA]</scope>
    <source>
        <strain evidence="3 4">JCM30602</strain>
    </source>
</reference>
<organism evidence="3 4">
    <name type="scientific">Dankookia rubra</name>
    <dbReference type="NCBI Taxonomy" id="1442381"/>
    <lineage>
        <taxon>Bacteria</taxon>
        <taxon>Pseudomonadati</taxon>
        <taxon>Pseudomonadota</taxon>
        <taxon>Alphaproteobacteria</taxon>
        <taxon>Acetobacterales</taxon>
        <taxon>Roseomonadaceae</taxon>
        <taxon>Dankookia</taxon>
    </lineage>
</organism>
<feature type="domain" description="Toprim" evidence="2">
    <location>
        <begin position="23"/>
        <end position="132"/>
    </location>
</feature>
<comment type="caution">
    <text evidence="3">The sequence shown here is derived from an EMBL/GenBank/DDBJ whole genome shotgun (WGS) entry which is preliminary data.</text>
</comment>
<accession>A0A4R5Q7N3</accession>
<keyword evidence="4" id="KW-1185">Reference proteome</keyword>
<feature type="region of interest" description="Disordered" evidence="1">
    <location>
        <begin position="150"/>
        <end position="248"/>
    </location>
</feature>
<dbReference type="EMBL" id="SMSJ01000154">
    <property type="protein sequence ID" value="TDH58097.1"/>
    <property type="molecule type" value="Genomic_DNA"/>
</dbReference>
<dbReference type="Proteomes" id="UP000295096">
    <property type="component" value="Unassembled WGS sequence"/>
</dbReference>
<feature type="compositionally biased region" description="Basic and acidic residues" evidence="1">
    <location>
        <begin position="182"/>
        <end position="222"/>
    </location>
</feature>
<dbReference type="InterPro" id="IPR034154">
    <property type="entry name" value="TOPRIM_DnaG/twinkle"/>
</dbReference>
<feature type="compositionally biased region" description="Low complexity" evidence="1">
    <location>
        <begin position="163"/>
        <end position="177"/>
    </location>
</feature>
<dbReference type="InterPro" id="IPR006171">
    <property type="entry name" value="TOPRIM_dom"/>
</dbReference>
<dbReference type="Pfam" id="PF13362">
    <property type="entry name" value="Toprim_3"/>
    <property type="match status" value="1"/>
</dbReference>
<evidence type="ECO:0000313" key="4">
    <source>
        <dbReference type="Proteomes" id="UP000295096"/>
    </source>
</evidence>
<evidence type="ECO:0000313" key="3">
    <source>
        <dbReference type="EMBL" id="TDH58097.1"/>
    </source>
</evidence>
<dbReference type="AlphaFoldDB" id="A0A4R5Q7N3"/>
<sequence>MPQFYSAGRSNIPPPLTRPGAPLGIAEGFATAWSAGVASGLPMVMALDTSNLKPLAEAIRRAEPDRPLVFFADNDHHLTARPTPLPNVGLEKAKAAAEAVGHARVIAPPLDPARHAAGQGTDWNDHHRTHGMAATRDAIAAALRIGAAQTAVGSGPDQDVPERPAQAQRARQEQSSPQEPPMTDRKIHKAKAEIRQERQREVDVWRDREEAGRAARQAEKPRGTQGIASPDERSGPKPGARQRQAPDA</sequence>